<comment type="similarity">
    <text evidence="3">Belongs to the PIAS family.</text>
</comment>
<evidence type="ECO:0000259" key="12">
    <source>
        <dbReference type="PROSITE" id="PS50800"/>
    </source>
</evidence>
<keyword evidence="9" id="KW-0539">Nucleus</keyword>
<dbReference type="PANTHER" id="PTHR10782:SF94">
    <property type="entry name" value="SUPPRESSOR OF VARIEGATION 2-10, ISOFORM I"/>
    <property type="match status" value="1"/>
</dbReference>
<name>A0A9N9TRA5_PHYSR</name>
<dbReference type="GO" id="GO:0016925">
    <property type="term" value="P:protein sumoylation"/>
    <property type="evidence" value="ECO:0007669"/>
    <property type="project" value="TreeGrafter"/>
</dbReference>
<protein>
    <recommendedName>
        <fullName evidence="17">E3 SUMO-protein ligase PIAS2</fullName>
    </recommendedName>
</protein>
<dbReference type="FunFam" id="3.30.40.10:FF:000247">
    <property type="entry name" value="Uncharacterized protein, isoform B"/>
    <property type="match status" value="1"/>
</dbReference>
<dbReference type="PROSITE" id="PS51466">
    <property type="entry name" value="PINIT"/>
    <property type="match status" value="1"/>
</dbReference>
<evidence type="ECO:0000256" key="6">
    <source>
        <dbReference type="ARBA" id="ARBA00022771"/>
    </source>
</evidence>
<feature type="compositionally biased region" description="Polar residues" evidence="11">
    <location>
        <begin position="599"/>
        <end position="617"/>
    </location>
</feature>
<dbReference type="PROSITE" id="PS50800">
    <property type="entry name" value="SAP"/>
    <property type="match status" value="1"/>
</dbReference>
<keyword evidence="5" id="KW-0479">Metal-binding</keyword>
<dbReference type="Pfam" id="PF14324">
    <property type="entry name" value="PINIT"/>
    <property type="match status" value="1"/>
</dbReference>
<evidence type="ECO:0000256" key="8">
    <source>
        <dbReference type="ARBA" id="ARBA00022833"/>
    </source>
</evidence>
<dbReference type="EMBL" id="OU900099">
    <property type="protein sequence ID" value="CAG9863124.1"/>
    <property type="molecule type" value="Genomic_DNA"/>
</dbReference>
<keyword evidence="8" id="KW-0862">Zinc</keyword>
<feature type="domain" description="SP-RING-type" evidence="13">
    <location>
        <begin position="375"/>
        <end position="456"/>
    </location>
</feature>
<evidence type="ECO:0000259" key="13">
    <source>
        <dbReference type="PROSITE" id="PS51044"/>
    </source>
</evidence>
<feature type="domain" description="PINIT" evidence="14">
    <location>
        <begin position="169"/>
        <end position="343"/>
    </location>
</feature>
<dbReference type="PROSITE" id="PS51044">
    <property type="entry name" value="ZF_SP_RING"/>
    <property type="match status" value="1"/>
</dbReference>
<dbReference type="Gene3D" id="3.30.40.10">
    <property type="entry name" value="Zinc/RING finger domain, C3HC4 (zinc finger)"/>
    <property type="match status" value="1"/>
</dbReference>
<evidence type="ECO:0000256" key="1">
    <source>
        <dbReference type="ARBA" id="ARBA00004123"/>
    </source>
</evidence>
<dbReference type="InterPro" id="IPR013083">
    <property type="entry name" value="Znf_RING/FYVE/PHD"/>
</dbReference>
<evidence type="ECO:0000256" key="11">
    <source>
        <dbReference type="SAM" id="MobiDB-lite"/>
    </source>
</evidence>
<dbReference type="OrthoDB" id="10263264at2759"/>
<keyword evidence="16" id="KW-1185">Reference proteome</keyword>
<evidence type="ECO:0000256" key="5">
    <source>
        <dbReference type="ARBA" id="ARBA00022723"/>
    </source>
</evidence>
<dbReference type="GO" id="GO:0005634">
    <property type="term" value="C:nucleus"/>
    <property type="evidence" value="ECO:0007669"/>
    <property type="project" value="UniProtKB-SubCell"/>
</dbReference>
<feature type="compositionally biased region" description="Low complexity" evidence="11">
    <location>
        <begin position="546"/>
        <end position="561"/>
    </location>
</feature>
<keyword evidence="4" id="KW-0808">Transferase</keyword>
<evidence type="ECO:0000256" key="4">
    <source>
        <dbReference type="ARBA" id="ARBA00022679"/>
    </source>
</evidence>
<dbReference type="FunFam" id="2.60.120.780:FF:000001">
    <property type="entry name" value="E3 SUMO-protein ligase PIAS2 isoform X1"/>
    <property type="match status" value="1"/>
</dbReference>
<dbReference type="InterPro" id="IPR038654">
    <property type="entry name" value="PINIT_sf"/>
</dbReference>
<dbReference type="GO" id="GO:0000785">
    <property type="term" value="C:chromatin"/>
    <property type="evidence" value="ECO:0007669"/>
    <property type="project" value="TreeGrafter"/>
</dbReference>
<dbReference type="Proteomes" id="UP001153712">
    <property type="component" value="Chromosome 6"/>
</dbReference>
<dbReference type="SUPFAM" id="SSF68906">
    <property type="entry name" value="SAP domain"/>
    <property type="match status" value="1"/>
</dbReference>
<feature type="compositionally biased region" description="Basic residues" evidence="11">
    <location>
        <begin position="26"/>
        <end position="35"/>
    </location>
</feature>
<dbReference type="GO" id="GO:0003712">
    <property type="term" value="F:transcription coregulator activity"/>
    <property type="evidence" value="ECO:0007669"/>
    <property type="project" value="TreeGrafter"/>
</dbReference>
<reference evidence="15" key="1">
    <citation type="submission" date="2022-01" db="EMBL/GenBank/DDBJ databases">
        <authorList>
            <person name="King R."/>
        </authorList>
    </citation>
    <scope>NUCLEOTIDE SEQUENCE</scope>
</reference>
<accession>A0A9N9TRA5</accession>
<proteinExistence type="inferred from homology"/>
<feature type="region of interest" description="Disordered" evidence="11">
    <location>
        <begin position="1"/>
        <end position="35"/>
    </location>
</feature>
<evidence type="ECO:0008006" key="17">
    <source>
        <dbReference type="Google" id="ProtNLM"/>
    </source>
</evidence>
<sequence length="643" mass="71351">MSDITDELGTTISPEISNAKNEVGRPPKRVGRPPKRLTYSFTKVDQTQEKELLSLEKQMLMSFRIADLQALLNFAGIESSGRKLLLLRKAFDLLNDPSNDIIEKVKELYAALQNKMKNACNRLQGPYETKEADSTLQPEDLAPRKMVTRRDAMYSQNTYTPYAAPYTQYSTSKQKQLGNYIIRPDVKFRRLPFYDVLADLLKPSSLVPTNTQRTQEDTFYFHLTPQQAVDIARSRDVRLGVKCEYAKQVQMRFCLLETTCEQEDCFPPELVVKVNNKMCPLPNPIPTKAGVEPKRPPRPVNITQLVKLSPTVTNNITVSWTSDYSRAGYTRGYAISISLVNKLSSMDLLQRLKNKGIKNPDYTRAIIKEKLNDDGDGEIATTSLKVSLICPLGKLRMSTPCRSLTCTHLQCFDASLFLQMNERKSTWNCPVCDKPALFDNLVIDGYFTEVLSAMMHLPHCNEIQVMKDGTWCVQQPGKDLAVEMEKAPSIAVDDCSVEIVVDDDEIVSSNGDKSPNGKSAKRCIVDLTGDSDDDDCPPATKSRAATPDSTSIPSSDSTGTTKTSVSVLSYPLSSTSVINLDSPSPPRSPGDVPAESQPEESQTLLSNMPVSNGSNGSEEPWVVNANSLHCWDVENSNDATADL</sequence>
<evidence type="ECO:0000256" key="10">
    <source>
        <dbReference type="PROSITE-ProRule" id="PRU00452"/>
    </source>
</evidence>
<dbReference type="GO" id="GO:0008270">
    <property type="term" value="F:zinc ion binding"/>
    <property type="evidence" value="ECO:0007669"/>
    <property type="project" value="UniProtKB-KW"/>
</dbReference>
<dbReference type="Gene3D" id="1.10.720.30">
    <property type="entry name" value="SAP domain"/>
    <property type="match status" value="1"/>
</dbReference>
<evidence type="ECO:0000256" key="9">
    <source>
        <dbReference type="ARBA" id="ARBA00023242"/>
    </source>
</evidence>
<dbReference type="GO" id="GO:0006357">
    <property type="term" value="P:regulation of transcription by RNA polymerase II"/>
    <property type="evidence" value="ECO:0007669"/>
    <property type="project" value="TreeGrafter"/>
</dbReference>
<keyword evidence="7" id="KW-0833">Ubl conjugation pathway</keyword>
<dbReference type="PANTHER" id="PTHR10782">
    <property type="entry name" value="ZINC FINGER MIZ DOMAIN-CONTAINING PROTEIN"/>
    <property type="match status" value="1"/>
</dbReference>
<dbReference type="InterPro" id="IPR004181">
    <property type="entry name" value="Znf_MIZ"/>
</dbReference>
<feature type="region of interest" description="Disordered" evidence="11">
    <location>
        <begin position="576"/>
        <end position="621"/>
    </location>
</feature>
<dbReference type="GO" id="GO:0061665">
    <property type="term" value="F:SUMO ligase activity"/>
    <property type="evidence" value="ECO:0007669"/>
    <property type="project" value="TreeGrafter"/>
</dbReference>
<evidence type="ECO:0000313" key="15">
    <source>
        <dbReference type="EMBL" id="CAG9863124.1"/>
    </source>
</evidence>
<comment type="pathway">
    <text evidence="2">Protein modification; protein sumoylation.</text>
</comment>
<feature type="region of interest" description="Disordered" evidence="11">
    <location>
        <begin position="526"/>
        <end position="563"/>
    </location>
</feature>
<feature type="domain" description="SAP" evidence="12">
    <location>
        <begin position="60"/>
        <end position="94"/>
    </location>
</feature>
<dbReference type="CDD" id="cd16790">
    <property type="entry name" value="SP-RING_PIAS"/>
    <property type="match status" value="1"/>
</dbReference>
<evidence type="ECO:0000259" key="14">
    <source>
        <dbReference type="PROSITE" id="PS51466"/>
    </source>
</evidence>
<feature type="compositionally biased region" description="Polar residues" evidence="11">
    <location>
        <begin position="8"/>
        <end position="20"/>
    </location>
</feature>
<evidence type="ECO:0000256" key="3">
    <source>
        <dbReference type="ARBA" id="ARBA00005383"/>
    </source>
</evidence>
<comment type="subcellular location">
    <subcellularLocation>
        <location evidence="1">Nucleus</location>
    </subcellularLocation>
</comment>
<keyword evidence="6 10" id="KW-0863">Zinc-finger</keyword>
<dbReference type="GO" id="GO:0097240">
    <property type="term" value="P:chromosome attachment to the nuclear envelope"/>
    <property type="evidence" value="ECO:0007669"/>
    <property type="project" value="UniProtKB-ARBA"/>
</dbReference>
<evidence type="ECO:0000256" key="2">
    <source>
        <dbReference type="ARBA" id="ARBA00004718"/>
    </source>
</evidence>
<dbReference type="InterPro" id="IPR003034">
    <property type="entry name" value="SAP_dom"/>
</dbReference>
<dbReference type="Pfam" id="PF02891">
    <property type="entry name" value="zf-MIZ"/>
    <property type="match status" value="1"/>
</dbReference>
<dbReference type="AlphaFoldDB" id="A0A9N9TRA5"/>
<dbReference type="InterPro" id="IPR036361">
    <property type="entry name" value="SAP_dom_sf"/>
</dbReference>
<evidence type="ECO:0000256" key="7">
    <source>
        <dbReference type="ARBA" id="ARBA00022786"/>
    </source>
</evidence>
<organism evidence="15 16">
    <name type="scientific">Phyllotreta striolata</name>
    <name type="common">Striped flea beetle</name>
    <name type="synonym">Crioceris striolata</name>
    <dbReference type="NCBI Taxonomy" id="444603"/>
    <lineage>
        <taxon>Eukaryota</taxon>
        <taxon>Metazoa</taxon>
        <taxon>Ecdysozoa</taxon>
        <taxon>Arthropoda</taxon>
        <taxon>Hexapoda</taxon>
        <taxon>Insecta</taxon>
        <taxon>Pterygota</taxon>
        <taxon>Neoptera</taxon>
        <taxon>Endopterygota</taxon>
        <taxon>Coleoptera</taxon>
        <taxon>Polyphaga</taxon>
        <taxon>Cucujiformia</taxon>
        <taxon>Chrysomeloidea</taxon>
        <taxon>Chrysomelidae</taxon>
        <taxon>Galerucinae</taxon>
        <taxon>Alticini</taxon>
        <taxon>Phyllotreta</taxon>
    </lineage>
</organism>
<evidence type="ECO:0000313" key="16">
    <source>
        <dbReference type="Proteomes" id="UP001153712"/>
    </source>
</evidence>
<dbReference type="InterPro" id="IPR023321">
    <property type="entry name" value="PINIT"/>
</dbReference>
<dbReference type="Gene3D" id="2.60.120.780">
    <property type="entry name" value="PINIT domain"/>
    <property type="match status" value="1"/>
</dbReference>
<gene>
    <name evidence="15" type="ORF">PHYEVI_LOCUS9424</name>
</gene>